<organism evidence="1 2">
    <name type="scientific">Rubripirellula lacrimiformis</name>
    <dbReference type="NCBI Taxonomy" id="1930273"/>
    <lineage>
        <taxon>Bacteria</taxon>
        <taxon>Pseudomonadati</taxon>
        <taxon>Planctomycetota</taxon>
        <taxon>Planctomycetia</taxon>
        <taxon>Pirellulales</taxon>
        <taxon>Pirellulaceae</taxon>
        <taxon>Rubripirellula</taxon>
    </lineage>
</organism>
<name>A0A517N728_9BACT</name>
<evidence type="ECO:0000313" key="2">
    <source>
        <dbReference type="Proteomes" id="UP000318538"/>
    </source>
</evidence>
<dbReference type="KEGG" id="rlc:K227x_11760"/>
<keyword evidence="2" id="KW-1185">Reference proteome</keyword>
<sequence>MWDTNREIILGSSGNRAAPMGTAIWEYDGSGWELKFLRAENGGVAGECPSVAGKFKGQLRATPCVEPALA</sequence>
<protein>
    <submittedName>
        <fullName evidence="1">Uncharacterized protein</fullName>
    </submittedName>
</protein>
<dbReference type="Proteomes" id="UP000318538">
    <property type="component" value="Chromosome"/>
</dbReference>
<dbReference type="RefSeq" id="WP_145168606.1">
    <property type="nucleotide sequence ID" value="NZ_CP036525.1"/>
</dbReference>
<dbReference type="OrthoDB" id="291829at2"/>
<dbReference type="AlphaFoldDB" id="A0A517N728"/>
<dbReference type="EMBL" id="CP036525">
    <property type="protein sequence ID" value="QDT02798.1"/>
    <property type="molecule type" value="Genomic_DNA"/>
</dbReference>
<gene>
    <name evidence="1" type="ORF">K227x_11760</name>
</gene>
<accession>A0A517N728</accession>
<proteinExistence type="predicted"/>
<reference evidence="1 2" key="1">
    <citation type="submission" date="2019-02" db="EMBL/GenBank/DDBJ databases">
        <title>Deep-cultivation of Planctomycetes and their phenomic and genomic characterization uncovers novel biology.</title>
        <authorList>
            <person name="Wiegand S."/>
            <person name="Jogler M."/>
            <person name="Boedeker C."/>
            <person name="Pinto D."/>
            <person name="Vollmers J."/>
            <person name="Rivas-Marin E."/>
            <person name="Kohn T."/>
            <person name="Peeters S.H."/>
            <person name="Heuer A."/>
            <person name="Rast P."/>
            <person name="Oberbeckmann S."/>
            <person name="Bunk B."/>
            <person name="Jeske O."/>
            <person name="Meyerdierks A."/>
            <person name="Storesund J.E."/>
            <person name="Kallscheuer N."/>
            <person name="Luecker S."/>
            <person name="Lage O.M."/>
            <person name="Pohl T."/>
            <person name="Merkel B.J."/>
            <person name="Hornburger P."/>
            <person name="Mueller R.-W."/>
            <person name="Bruemmer F."/>
            <person name="Labrenz M."/>
            <person name="Spormann A.M."/>
            <person name="Op den Camp H."/>
            <person name="Overmann J."/>
            <person name="Amann R."/>
            <person name="Jetten M.S.M."/>
            <person name="Mascher T."/>
            <person name="Medema M.H."/>
            <person name="Devos D.P."/>
            <person name="Kaster A.-K."/>
            <person name="Ovreas L."/>
            <person name="Rohde M."/>
            <person name="Galperin M.Y."/>
            <person name="Jogler C."/>
        </authorList>
    </citation>
    <scope>NUCLEOTIDE SEQUENCE [LARGE SCALE GENOMIC DNA]</scope>
    <source>
        <strain evidence="1 2">K22_7</strain>
    </source>
</reference>
<evidence type="ECO:0000313" key="1">
    <source>
        <dbReference type="EMBL" id="QDT02798.1"/>
    </source>
</evidence>